<reference evidence="2" key="1">
    <citation type="submission" date="2022-11" db="UniProtKB">
        <authorList>
            <consortium name="WormBaseParasite"/>
        </authorList>
    </citation>
    <scope>IDENTIFICATION</scope>
</reference>
<dbReference type="WBParaSite" id="ES5_v2.g10218.t1">
    <property type="protein sequence ID" value="ES5_v2.g10218.t1"/>
    <property type="gene ID" value="ES5_v2.g10218"/>
</dbReference>
<name>A0AC34EZP8_9BILA</name>
<evidence type="ECO:0000313" key="2">
    <source>
        <dbReference type="WBParaSite" id="ES5_v2.g10218.t1"/>
    </source>
</evidence>
<organism evidence="1 2">
    <name type="scientific">Panagrolaimus sp. ES5</name>
    <dbReference type="NCBI Taxonomy" id="591445"/>
    <lineage>
        <taxon>Eukaryota</taxon>
        <taxon>Metazoa</taxon>
        <taxon>Ecdysozoa</taxon>
        <taxon>Nematoda</taxon>
        <taxon>Chromadorea</taxon>
        <taxon>Rhabditida</taxon>
        <taxon>Tylenchina</taxon>
        <taxon>Panagrolaimomorpha</taxon>
        <taxon>Panagrolaimoidea</taxon>
        <taxon>Panagrolaimidae</taxon>
        <taxon>Panagrolaimus</taxon>
    </lineage>
</organism>
<protein>
    <submittedName>
        <fullName evidence="2">ATP synthase-coupling factor 6, mitochondrial</fullName>
    </submittedName>
</protein>
<accession>A0AC34EZP8</accession>
<evidence type="ECO:0000313" key="1">
    <source>
        <dbReference type="Proteomes" id="UP000887579"/>
    </source>
</evidence>
<dbReference type="Proteomes" id="UP000887579">
    <property type="component" value="Unplaced"/>
</dbReference>
<sequence>MLRVALQQSRSLGTSAVRAKENDLIAQAFVKQIRDLAAKQKSAGGLVNTSPEIKKSLDEQLNRLANKFQLANADVVSKLNIQLEKANVESSVSSALEGKTLDQMLGDIKREQDEYLKEREQKKAEEKKREAAFAAASSSAAAESSEEKRHSGDEKRPKA</sequence>
<proteinExistence type="predicted"/>